<dbReference type="GO" id="GO:0006457">
    <property type="term" value="P:protein folding"/>
    <property type="evidence" value="ECO:0007669"/>
    <property type="project" value="InterPro"/>
</dbReference>
<evidence type="ECO:0000256" key="8">
    <source>
        <dbReference type="ARBA" id="ARBA00072274"/>
    </source>
</evidence>
<dbReference type="InterPro" id="IPR000740">
    <property type="entry name" value="GrpE"/>
</dbReference>
<comment type="subcellular location">
    <subcellularLocation>
        <location evidence="1 10">Cytoplasm</location>
    </subcellularLocation>
</comment>
<feature type="compositionally biased region" description="Basic and acidic residues" evidence="13">
    <location>
        <begin position="18"/>
        <end position="34"/>
    </location>
</feature>
<dbReference type="PANTHER" id="PTHR21237:SF23">
    <property type="entry name" value="GRPE PROTEIN HOMOLOG, MITOCHONDRIAL"/>
    <property type="match status" value="1"/>
</dbReference>
<dbReference type="SUPFAM" id="SSF58014">
    <property type="entry name" value="Coiled-coil domain of nucleotide exchange factor GrpE"/>
    <property type="match status" value="1"/>
</dbReference>
<comment type="similarity">
    <text evidence="2 10 12">Belongs to the GrpE family.</text>
</comment>
<keyword evidence="5 10" id="KW-0346">Stress response</keyword>
<evidence type="ECO:0000256" key="12">
    <source>
        <dbReference type="RuleBase" id="RU004478"/>
    </source>
</evidence>
<evidence type="ECO:0000256" key="1">
    <source>
        <dbReference type="ARBA" id="ARBA00004496"/>
    </source>
</evidence>
<dbReference type="Pfam" id="PF01025">
    <property type="entry name" value="GrpE"/>
    <property type="match status" value="1"/>
</dbReference>
<dbReference type="OrthoDB" id="5191115at2"/>
<dbReference type="GO" id="GO:0005737">
    <property type="term" value="C:cytoplasm"/>
    <property type="evidence" value="ECO:0007669"/>
    <property type="project" value="UniProtKB-SubCell"/>
</dbReference>
<evidence type="ECO:0000256" key="13">
    <source>
        <dbReference type="SAM" id="MobiDB-lite"/>
    </source>
</evidence>
<evidence type="ECO:0000313" key="15">
    <source>
        <dbReference type="Proteomes" id="UP000199700"/>
    </source>
</evidence>
<keyword evidence="4 10" id="KW-0963">Cytoplasm</keyword>
<evidence type="ECO:0000256" key="4">
    <source>
        <dbReference type="ARBA" id="ARBA00022490"/>
    </source>
</evidence>
<dbReference type="GO" id="GO:0051087">
    <property type="term" value="F:protein-folding chaperone binding"/>
    <property type="evidence" value="ECO:0007669"/>
    <property type="project" value="InterPro"/>
</dbReference>
<proteinExistence type="inferred from homology"/>
<dbReference type="RefSeq" id="WP_092105935.1">
    <property type="nucleotide sequence ID" value="NZ_LT629739.1"/>
</dbReference>
<keyword evidence="15" id="KW-1185">Reference proteome</keyword>
<dbReference type="Proteomes" id="UP000199700">
    <property type="component" value="Chromosome"/>
</dbReference>
<sequence length="239" mass="25498">MTAEGNDPSSEEPGFTFSDKRRIDPDTGEIRPEPDDQSASAEAGEAAAANDAAGADGADDVQDAEENLADASDLGVDIPTDASTLNDTEAAQGEEAPEPAPGTEAAAHLADLKRINAEYAAYRMRADRERERAATGGTIKAVEALIPVLDEVRLAQENGDVTGPFETHVNKLIDSLNKVGVEQYGQVGDEFDPRLHEALMQQPSDEVETPTVFLVMQPGYRLGDRVIRAARVGVQQPED</sequence>
<evidence type="ECO:0000256" key="6">
    <source>
        <dbReference type="ARBA" id="ARBA00023186"/>
    </source>
</evidence>
<evidence type="ECO:0000256" key="10">
    <source>
        <dbReference type="HAMAP-Rule" id="MF_01151"/>
    </source>
</evidence>
<dbReference type="InterPro" id="IPR009012">
    <property type="entry name" value="GrpE_head"/>
</dbReference>
<feature type="compositionally biased region" description="Low complexity" evidence="13">
    <location>
        <begin position="37"/>
        <end position="56"/>
    </location>
</feature>
<gene>
    <name evidence="10" type="primary">grpE</name>
    <name evidence="14" type="ORF">SAMN04489751_2442</name>
</gene>
<evidence type="ECO:0000256" key="5">
    <source>
        <dbReference type="ARBA" id="ARBA00023016"/>
    </source>
</evidence>
<dbReference type="EMBL" id="LT629739">
    <property type="protein sequence ID" value="SDS62564.1"/>
    <property type="molecule type" value="Genomic_DNA"/>
</dbReference>
<dbReference type="PANTHER" id="PTHR21237">
    <property type="entry name" value="GRPE PROTEIN"/>
    <property type="match status" value="1"/>
</dbReference>
<dbReference type="GO" id="GO:0042803">
    <property type="term" value="F:protein homodimerization activity"/>
    <property type="evidence" value="ECO:0007669"/>
    <property type="project" value="InterPro"/>
</dbReference>
<dbReference type="SUPFAM" id="SSF51064">
    <property type="entry name" value="Head domain of nucleotide exchange factor GrpE"/>
    <property type="match status" value="1"/>
</dbReference>
<dbReference type="STRING" id="629680.SAMN04489751_2442"/>
<keyword evidence="6 10" id="KW-0143">Chaperone</keyword>
<protein>
    <recommendedName>
        <fullName evidence="8 10">Protein GrpE</fullName>
    </recommendedName>
    <alternativeName>
        <fullName evidence="9 10">HSP-70 cofactor</fullName>
    </alternativeName>
</protein>
<accession>A0A1H1TQZ3</accession>
<name>A0A1H1TQZ3_BRESA</name>
<dbReference type="PRINTS" id="PR00773">
    <property type="entry name" value="GRPEPROTEIN"/>
</dbReference>
<dbReference type="InterPro" id="IPR013805">
    <property type="entry name" value="GrpE_CC"/>
</dbReference>
<feature type="region of interest" description="Disordered" evidence="13">
    <location>
        <begin position="1"/>
        <end position="108"/>
    </location>
</feature>
<dbReference type="GO" id="GO:0000774">
    <property type="term" value="F:adenyl-nucleotide exchange factor activity"/>
    <property type="evidence" value="ECO:0007669"/>
    <property type="project" value="InterPro"/>
</dbReference>
<evidence type="ECO:0000256" key="2">
    <source>
        <dbReference type="ARBA" id="ARBA00009054"/>
    </source>
</evidence>
<reference evidence="14" key="1">
    <citation type="submission" date="2016-10" db="EMBL/GenBank/DDBJ databases">
        <authorList>
            <person name="Varghese N."/>
            <person name="Submissions S."/>
        </authorList>
    </citation>
    <scope>NUCLEOTIDE SEQUENCE [LARGE SCALE GENOMIC DNA]</scope>
    <source>
        <strain evidence="14">DSM 22082</strain>
    </source>
</reference>
<comment type="subunit">
    <text evidence="3 10">Homodimer.</text>
</comment>
<feature type="compositionally biased region" description="Acidic residues" evidence="13">
    <location>
        <begin position="57"/>
        <end position="68"/>
    </location>
</feature>
<dbReference type="FunFam" id="2.30.22.10:FF:000001">
    <property type="entry name" value="Protein GrpE"/>
    <property type="match status" value="1"/>
</dbReference>
<evidence type="ECO:0000256" key="3">
    <source>
        <dbReference type="ARBA" id="ARBA00011738"/>
    </source>
</evidence>
<evidence type="ECO:0000313" key="14">
    <source>
        <dbReference type="EMBL" id="SDS62564.1"/>
    </source>
</evidence>
<evidence type="ECO:0000256" key="9">
    <source>
        <dbReference type="ARBA" id="ARBA00076414"/>
    </source>
</evidence>
<dbReference type="AlphaFoldDB" id="A0A1H1TQZ3"/>
<dbReference type="HAMAP" id="MF_01151">
    <property type="entry name" value="GrpE"/>
    <property type="match status" value="1"/>
</dbReference>
<evidence type="ECO:0000256" key="7">
    <source>
        <dbReference type="ARBA" id="ARBA00053401"/>
    </source>
</evidence>
<organism evidence="14 15">
    <name type="scientific">Brevibacterium sandarakinum</name>
    <dbReference type="NCBI Taxonomy" id="629680"/>
    <lineage>
        <taxon>Bacteria</taxon>
        <taxon>Bacillati</taxon>
        <taxon>Actinomycetota</taxon>
        <taxon>Actinomycetes</taxon>
        <taxon>Micrococcales</taxon>
        <taxon>Brevibacteriaceae</taxon>
        <taxon>Brevibacterium</taxon>
    </lineage>
</organism>
<evidence type="ECO:0000256" key="11">
    <source>
        <dbReference type="RuleBase" id="RU000639"/>
    </source>
</evidence>
<dbReference type="PROSITE" id="PS01071">
    <property type="entry name" value="GRPE"/>
    <property type="match status" value="1"/>
</dbReference>
<dbReference type="Gene3D" id="2.30.22.10">
    <property type="entry name" value="Head domain of nucleotide exchange factor GrpE"/>
    <property type="match status" value="1"/>
</dbReference>
<dbReference type="Gene3D" id="3.90.20.20">
    <property type="match status" value="1"/>
</dbReference>
<dbReference type="CDD" id="cd00446">
    <property type="entry name" value="GrpE"/>
    <property type="match status" value="1"/>
</dbReference>
<comment type="function">
    <text evidence="7 10 11">Participates actively in the response to hyperosmotic and heat shock by preventing the aggregation of stress-denatured proteins, in association with DnaK and GrpE. It is the nucleotide exchange factor for DnaK and may function as a thermosensor. Unfolded proteins bind initially to DnaJ; upon interaction with the DnaJ-bound protein, DnaK hydrolyzes its bound ATP, resulting in the formation of a stable complex. GrpE releases ADP from DnaK; ATP binding to DnaK triggers the release of the substrate protein, thus completing the reaction cycle. Several rounds of ATP-dependent interactions between DnaJ, DnaK and GrpE are required for fully efficient folding.</text>
</comment>
<dbReference type="GO" id="GO:0051082">
    <property type="term" value="F:unfolded protein binding"/>
    <property type="evidence" value="ECO:0007669"/>
    <property type="project" value="TreeGrafter"/>
</dbReference>